<evidence type="ECO:0000259" key="3">
    <source>
        <dbReference type="Pfam" id="PF18370"/>
    </source>
</evidence>
<reference evidence="7" key="1">
    <citation type="journal article" date="2019" name="Int. J. Syst. Evol. Microbiol.">
        <title>The Global Catalogue of Microorganisms (GCM) 10K type strain sequencing project: providing services to taxonomists for standard genome sequencing and annotation.</title>
        <authorList>
            <consortium name="The Broad Institute Genomics Platform"/>
            <consortium name="The Broad Institute Genome Sequencing Center for Infectious Disease"/>
            <person name="Wu L."/>
            <person name="Ma J."/>
        </authorList>
    </citation>
    <scope>NUCLEOTIDE SEQUENCE [LARGE SCALE GENOMIC DNA]</scope>
    <source>
        <strain evidence="7">CCUG 37865</strain>
    </source>
</reference>
<dbReference type="Pfam" id="PF21348">
    <property type="entry name" value="RGL11_C"/>
    <property type="match status" value="1"/>
</dbReference>
<comment type="caution">
    <text evidence="6">The sequence shown here is derived from an EMBL/GenBank/DDBJ whole genome shotgun (WGS) entry which is preliminary data.</text>
</comment>
<dbReference type="InterPro" id="IPR034641">
    <property type="entry name" value="RGL11"/>
</dbReference>
<feature type="domain" description="FIMAH" evidence="5">
    <location>
        <begin position="998"/>
        <end position="1056"/>
    </location>
</feature>
<feature type="domain" description="Rhamnogalacturonan lyase family 11 C-terminal" evidence="4">
    <location>
        <begin position="453"/>
        <end position="967"/>
    </location>
</feature>
<dbReference type="Proteomes" id="UP001595882">
    <property type="component" value="Unassembled WGS sequence"/>
</dbReference>
<evidence type="ECO:0000313" key="7">
    <source>
        <dbReference type="Proteomes" id="UP001595882"/>
    </source>
</evidence>
<feature type="domain" description="Bacterial Ig-like" evidence="2">
    <location>
        <begin position="285"/>
        <end position="337"/>
    </location>
</feature>
<dbReference type="InterPro" id="IPR054470">
    <property type="entry name" value="FIMAH_dom"/>
</dbReference>
<evidence type="ECO:0000313" key="6">
    <source>
        <dbReference type="EMBL" id="MFC4403410.1"/>
    </source>
</evidence>
<name>A0ABV8WUH6_9BACI</name>
<dbReference type="Pfam" id="PF22888">
    <property type="entry name" value="FIMAH"/>
    <property type="match status" value="1"/>
</dbReference>
<organism evidence="6 7">
    <name type="scientific">Gracilibacillus xinjiangensis</name>
    <dbReference type="NCBI Taxonomy" id="1193282"/>
    <lineage>
        <taxon>Bacteria</taxon>
        <taxon>Bacillati</taxon>
        <taxon>Bacillota</taxon>
        <taxon>Bacilli</taxon>
        <taxon>Bacillales</taxon>
        <taxon>Bacillaceae</taxon>
        <taxon>Gracilibacillus</taxon>
    </lineage>
</organism>
<dbReference type="InterPro" id="IPR049366">
    <property type="entry name" value="RGL11_C"/>
</dbReference>
<dbReference type="InterPro" id="IPR041624">
    <property type="entry name" value="RGI_lyase"/>
</dbReference>
<feature type="transmembrane region" description="Helical" evidence="1">
    <location>
        <begin position="26"/>
        <end position="44"/>
    </location>
</feature>
<dbReference type="PANTHER" id="PTHR43118:SF1">
    <property type="entry name" value="RHAMNOGALACTURONAN LYASE (EUROFUNG)"/>
    <property type="match status" value="1"/>
</dbReference>
<sequence length="1060" mass="117551">MRVSYYNNKEGVDDGLQFPKGLKRSLFFIVIAMLIISNFSYVSIHAVEEITNVDEYENVYFTDFGDTGELIEENAGFTTSGATLSIHEEELAGNDTAKLDFTIIDQSGGRVATKPLDTPVMGTKMLVEFDWYPGKHNDKGSHPSENGGEFRILDSSKNPIFTLNHTNNAALKYFLGNNEATTTSFDNPLTWYNIKVAFDLLENNATLTIENKETGERESHQSSLDGVTFDGTISTLRLVGIRTSGNNHTWTTYLDNIGIYHKPIADHMITSIQSLPYHRVYVGETTESIDSIGLPETVPVVLANNETVNVAVNEWKESDKKWDPNKAGVYHFEGTIAEDNEIENIFGRKASIYVYNRLTPPETNRNTEWLDRGVIALQADDGIFVSWRLLADEYDKDVTFNLYRNGEKVNNEPLAVTNYVDQQGTAGAAYKVETLINGEKTDNSEVIAASQNYLSIPVQKPEGGTTPTGDYTYSANDASVGDLDGDGEYEIILLWRPSNAMTALEDVITGPTIFDAYKLDGTLMWRMNMGMNLTSGPQYHQFVVADMDGNGKSEFLIKTADATTVYGTTDGVYDPDKVVSVIGNPEDDGRWINDGGHVVGGPEYVSVFNGETGEVIDTIDFAFPVEKEEGDGGISWGDSFYNRSDRFLSGVAYINGKNPSAIYGRGYYERTGFVSYSLKDGKLSEDWVFDTDEAGRGEGLGNHNLATGDVDNDGFDEIIAGSLTLDHDGTILYAMDGEMGREKGSHGDALHVGAFDPNREGLHVFGVHEDPAVASLQYRDGATGETLQSFYAFKDAGRGVAANITSKPGYEFWGTGGGTVETGGGVYNVQGDVITDSFRDIGLPVNFVTYWDGDLFHELLDGTTISKYDEETNQVTVMERFEEVVSNNGTKANPTLQADILGDWREEVIYPTEDSSELRIFSTTIPTDYRLPTLMHDTVYRMGIAWQNTTYNQPPHISYYLGEDIREEVLNGSLKFPNVDYTVNIRAMKHILQLETSDKNLSVLFNKLDQAQHHLENNNIKQAIKHLDDFTKQLTKSNLASDTKTSLNNDALKLMEIWSN</sequence>
<accession>A0ABV8WUH6</accession>
<protein>
    <submittedName>
        <fullName evidence="6">FIMAH domain-containing protein</fullName>
    </submittedName>
</protein>
<proteinExistence type="predicted"/>
<dbReference type="RefSeq" id="WP_390251902.1">
    <property type="nucleotide sequence ID" value="NZ_JBHSDT010000004.1"/>
</dbReference>
<evidence type="ECO:0000256" key="1">
    <source>
        <dbReference type="SAM" id="Phobius"/>
    </source>
</evidence>
<dbReference type="PANTHER" id="PTHR43118">
    <property type="entry name" value="RHAMNOGALACTURONAN LYASE (EUROFUNG)"/>
    <property type="match status" value="1"/>
</dbReference>
<feature type="domain" description="Rhamnogalacturonan I lyase beta-sheet" evidence="3">
    <location>
        <begin position="365"/>
        <end position="446"/>
    </location>
</feature>
<dbReference type="InterPro" id="IPR013783">
    <property type="entry name" value="Ig-like_fold"/>
</dbReference>
<evidence type="ECO:0000259" key="4">
    <source>
        <dbReference type="Pfam" id="PF21348"/>
    </source>
</evidence>
<evidence type="ECO:0000259" key="2">
    <source>
        <dbReference type="Pfam" id="PF07532"/>
    </source>
</evidence>
<dbReference type="Pfam" id="PF07532">
    <property type="entry name" value="Big_4"/>
    <property type="match status" value="1"/>
</dbReference>
<keyword evidence="1" id="KW-1133">Transmembrane helix</keyword>
<dbReference type="EMBL" id="JBHSDT010000004">
    <property type="protein sequence ID" value="MFC4403410.1"/>
    <property type="molecule type" value="Genomic_DNA"/>
</dbReference>
<evidence type="ECO:0000259" key="5">
    <source>
        <dbReference type="Pfam" id="PF22888"/>
    </source>
</evidence>
<keyword evidence="1" id="KW-0812">Transmembrane</keyword>
<dbReference type="CDD" id="cd10318">
    <property type="entry name" value="RGL11"/>
    <property type="match status" value="1"/>
</dbReference>
<gene>
    <name evidence="6" type="ORF">ACFOY7_09990</name>
</gene>
<dbReference type="SUPFAM" id="SSF69318">
    <property type="entry name" value="Integrin alpha N-terminal domain"/>
    <property type="match status" value="1"/>
</dbReference>
<dbReference type="Pfam" id="PF18370">
    <property type="entry name" value="RGI_lyase"/>
    <property type="match status" value="1"/>
</dbReference>
<keyword evidence="1" id="KW-0472">Membrane</keyword>
<dbReference type="Gene3D" id="2.60.40.10">
    <property type="entry name" value="Immunoglobulins"/>
    <property type="match status" value="1"/>
</dbReference>
<dbReference type="InterPro" id="IPR028994">
    <property type="entry name" value="Integrin_alpha_N"/>
</dbReference>
<keyword evidence="7" id="KW-1185">Reference proteome</keyword>
<dbReference type="InterPro" id="IPR011081">
    <property type="entry name" value="Big_4"/>
</dbReference>